<keyword evidence="2" id="KW-0732">Signal</keyword>
<feature type="region of interest" description="Disordered" evidence="1">
    <location>
        <begin position="660"/>
        <end position="695"/>
    </location>
</feature>
<protein>
    <submittedName>
        <fullName evidence="4">VWA domain-containing protein</fullName>
    </submittedName>
</protein>
<reference evidence="4 5" key="1">
    <citation type="submission" date="2020-03" db="EMBL/GenBank/DDBJ databases">
        <authorList>
            <person name="Kim M.K."/>
        </authorList>
    </citation>
    <scope>NUCLEOTIDE SEQUENCE [LARGE SCALE GENOMIC DNA]</scope>
    <source>
        <strain evidence="4 5">BT328</strain>
    </source>
</reference>
<dbReference type="PANTHER" id="PTHR10166">
    <property type="entry name" value="VOLTAGE-DEPENDENT CALCIUM CHANNEL SUBUNIT ALPHA-2/DELTA-RELATED"/>
    <property type="match status" value="1"/>
</dbReference>
<dbReference type="InterPro" id="IPR051173">
    <property type="entry name" value="Ca_channel_alpha-2/delta"/>
</dbReference>
<dbReference type="SUPFAM" id="SSF53300">
    <property type="entry name" value="vWA-like"/>
    <property type="match status" value="1"/>
</dbReference>
<feature type="chain" id="PRO_5026206322" evidence="2">
    <location>
        <begin position="23"/>
        <end position="921"/>
    </location>
</feature>
<feature type="domain" description="VWFA" evidence="3">
    <location>
        <begin position="746"/>
        <end position="920"/>
    </location>
</feature>
<accession>A0A6G9AJ19</accession>
<dbReference type="InterPro" id="IPR002035">
    <property type="entry name" value="VWF_A"/>
</dbReference>
<keyword evidence="5" id="KW-1185">Reference proteome</keyword>
<gene>
    <name evidence="4" type="ORF">G8759_07430</name>
</gene>
<evidence type="ECO:0000256" key="2">
    <source>
        <dbReference type="SAM" id="SignalP"/>
    </source>
</evidence>
<dbReference type="SMART" id="SM00327">
    <property type="entry name" value="VWA"/>
    <property type="match status" value="1"/>
</dbReference>
<evidence type="ECO:0000259" key="3">
    <source>
        <dbReference type="PROSITE" id="PS50234"/>
    </source>
</evidence>
<evidence type="ECO:0000313" key="5">
    <source>
        <dbReference type="Proteomes" id="UP000501802"/>
    </source>
</evidence>
<dbReference type="PANTHER" id="PTHR10166:SF37">
    <property type="entry name" value="STOLID, ISOFORM H"/>
    <property type="match status" value="1"/>
</dbReference>
<name>A0A6G9AJ19_9BACT</name>
<dbReference type="PROSITE" id="PS50234">
    <property type="entry name" value="VWFA"/>
    <property type="match status" value="1"/>
</dbReference>
<dbReference type="Pfam" id="PF13519">
    <property type="entry name" value="VWA_2"/>
    <property type="match status" value="1"/>
</dbReference>
<dbReference type="InterPro" id="IPR036465">
    <property type="entry name" value="vWFA_dom_sf"/>
</dbReference>
<evidence type="ECO:0000313" key="4">
    <source>
        <dbReference type="EMBL" id="QIP12467.1"/>
    </source>
</evidence>
<feature type="signal peptide" evidence="2">
    <location>
        <begin position="1"/>
        <end position="22"/>
    </location>
</feature>
<sequence length="921" mass="104631">MHSFLIFSFFSCLLILSAAFTAGHSVQNTPQQSLNEYVAFLNQSVDEVMNRFQLIQTYYADMKQYRNNPRQSLRLPSSGPLEEYYYQKALATDGLTPAEKQRLNESTQALWQVLTKLDQTSKALETYVRLNDYQRDNLKQSDVLLNDLQKLFGQFSNDKTVFYKQIQRIYRRYQPYLPTDAYLFTEKEMELVLQSQLQLLDSLSYYMDENGQSNWPVERVQKSMLADVKSLSTFGKAESVIGYPASSMLASFKEALQTIQDVKKRAVDDNTFAARQTTRHGNEVYLSLINHYNNDLRSWQQSFVDYSKTAKHLLAYPKFSPVFAFEAPQQQAEAVTRTTPFRDIPPAPFTIKPADKPADYATFRALTAYVEFINESLRQMNHLQVSLRNYQSTADYYRDPSPTSRRGNLTYSHDEYKVPISEFQLLQVESSHIPQPYRASINGQAEVLLSMLKEMDGLSIELIGYTSQKLYVQDHMQRSDAILDRYVYLIDAFDQKKEKLYQDVRRVHETYPLRNPSDSWQVAGKALQKTLDDDKEILFGVKAYMKGEASQLPITDKLTADARKLIQDEYQNLAGLKRLGRNNGLCPYSPYEDIAENSLRFAEKSQGAKTKSSSYGAHPYEEFYYFFNNQLVYEYNKFSELAKSGVLKAVNQPNMFAFRRSAPTKPTTIQSEPENRSDNKPVSMAKPVSDPPVSVSVASTPMPTTNGTTILHDTVYVKQSTVDTVYIDRSGRQEYANSLKGFAANNMVLLLDVSASMDSPYKLPLLKKSVKSLLALLRPEDHISIVVYSGKARIALKPTSGSNIDEIAQVIDRLQSDGDTDGNGGIRLAYKVADKQYIRAGNNRIILATDGEFPISDETYQLVNESAGQDLYLTVFTFGRKEVKSNNLKKLASLGKGTYTHITQDNANGQLILEAQAKKVP</sequence>
<dbReference type="Gene3D" id="3.40.50.410">
    <property type="entry name" value="von Willebrand factor, type A domain"/>
    <property type="match status" value="1"/>
</dbReference>
<dbReference type="RefSeq" id="WP_167206625.1">
    <property type="nucleotide sequence ID" value="NZ_CP050063.1"/>
</dbReference>
<organism evidence="4 5">
    <name type="scientific">Spirosoma aureum</name>
    <dbReference type="NCBI Taxonomy" id="2692134"/>
    <lineage>
        <taxon>Bacteria</taxon>
        <taxon>Pseudomonadati</taxon>
        <taxon>Bacteroidota</taxon>
        <taxon>Cytophagia</taxon>
        <taxon>Cytophagales</taxon>
        <taxon>Cytophagaceae</taxon>
        <taxon>Spirosoma</taxon>
    </lineage>
</organism>
<evidence type="ECO:0000256" key="1">
    <source>
        <dbReference type="SAM" id="MobiDB-lite"/>
    </source>
</evidence>
<dbReference type="EMBL" id="CP050063">
    <property type="protein sequence ID" value="QIP12467.1"/>
    <property type="molecule type" value="Genomic_DNA"/>
</dbReference>
<dbReference type="KEGG" id="spib:G8759_07430"/>
<proteinExistence type="predicted"/>
<dbReference type="AlphaFoldDB" id="A0A6G9AJ19"/>
<dbReference type="Proteomes" id="UP000501802">
    <property type="component" value="Chromosome"/>
</dbReference>